<dbReference type="EMBL" id="GGFJ01011693">
    <property type="protein sequence ID" value="MBW60834.1"/>
    <property type="molecule type" value="Transcribed_RNA"/>
</dbReference>
<reference evidence="1" key="1">
    <citation type="submission" date="2018-01" db="EMBL/GenBank/DDBJ databases">
        <title>An insight into the sialome of Amazonian anophelines.</title>
        <authorList>
            <person name="Ribeiro J.M."/>
            <person name="Scarpassa V."/>
            <person name="Calvo E."/>
        </authorList>
    </citation>
    <scope>NUCLEOTIDE SEQUENCE</scope>
    <source>
        <tissue evidence="1">Salivary glands</tissue>
    </source>
</reference>
<protein>
    <submittedName>
        <fullName evidence="1">Putative secreted protein</fullName>
    </submittedName>
</protein>
<organism evidence="1">
    <name type="scientific">Anopheles marajoara</name>
    <dbReference type="NCBI Taxonomy" id="58244"/>
    <lineage>
        <taxon>Eukaryota</taxon>
        <taxon>Metazoa</taxon>
        <taxon>Ecdysozoa</taxon>
        <taxon>Arthropoda</taxon>
        <taxon>Hexapoda</taxon>
        <taxon>Insecta</taxon>
        <taxon>Pterygota</taxon>
        <taxon>Neoptera</taxon>
        <taxon>Endopterygota</taxon>
        <taxon>Diptera</taxon>
        <taxon>Nematocera</taxon>
        <taxon>Culicoidea</taxon>
        <taxon>Culicidae</taxon>
        <taxon>Anophelinae</taxon>
        <taxon>Anopheles</taxon>
    </lineage>
</organism>
<accession>A0A2M4C692</accession>
<name>A0A2M4C692_9DIPT</name>
<proteinExistence type="predicted"/>
<evidence type="ECO:0000313" key="1">
    <source>
        <dbReference type="EMBL" id="MBW60834.1"/>
    </source>
</evidence>
<dbReference type="AlphaFoldDB" id="A0A2M4C692"/>
<sequence>MSHRYTAPPSITSGWLVLAVGAPTMTQLLFCSRCSATLKPNIEFGSPSCRMKLIVSRLKAAAVLQQPTSSSSSAGSALTVARRTTIILASRFPVSVFPFCSFSGSPFVCLSFECSTFARTSRAAPPRRPAITFHEAGFVGDFSGHIHTHTHTSTH</sequence>